<keyword evidence="1" id="KW-0472">Membrane</keyword>
<evidence type="ECO:0000256" key="1">
    <source>
        <dbReference type="SAM" id="Phobius"/>
    </source>
</evidence>
<reference evidence="3 4" key="1">
    <citation type="journal article" date="2015" name="Stand. Genomic Sci.">
        <title>Genomic Encyclopedia of Bacterial and Archaeal Type Strains, Phase III: the genomes of soil and plant-associated and newly described type strains.</title>
        <authorList>
            <person name="Whitman W.B."/>
            <person name="Woyke T."/>
            <person name="Klenk H.P."/>
            <person name="Zhou Y."/>
            <person name="Lilburn T.G."/>
            <person name="Beck B.J."/>
            <person name="De Vos P."/>
            <person name="Vandamme P."/>
            <person name="Eisen J.A."/>
            <person name="Garrity G."/>
            <person name="Hugenholtz P."/>
            <person name="Kyrpides N.C."/>
        </authorList>
    </citation>
    <scope>NUCLEOTIDE SEQUENCE [LARGE SCALE GENOMIC DNA]</scope>
    <source>
        <strain evidence="3 4">CGMCC 1.10124</strain>
    </source>
</reference>
<gene>
    <name evidence="3" type="ORF">ATH50_3382</name>
    <name evidence="2" type="ORF">DU502_11660</name>
</gene>
<evidence type="ECO:0000313" key="3">
    <source>
        <dbReference type="EMBL" id="RMB11682.1"/>
    </source>
</evidence>
<feature type="transmembrane region" description="Helical" evidence="1">
    <location>
        <begin position="21"/>
        <end position="40"/>
    </location>
</feature>
<dbReference type="AlphaFoldDB" id="A0A3M0CQC7"/>
<proteinExistence type="predicted"/>
<dbReference type="RefSeq" id="WP_124897066.1">
    <property type="nucleotide sequence ID" value="NZ_CP034145.1"/>
</dbReference>
<sequence>MVNMTGPDTPKSTRRRVLRDGGLLVGGLTLGVSVTGTAVAQKPNFQAGFWGDGKRWGTKAVTELPEPKNKDSLDKLFFIMHEDQDAPLSEAAPGNPDYNGGRWWSHTVTVNDDSAIDFPITSYDELAGLPDGAVTITEGEANHPDFFECPLLPYKG</sequence>
<reference evidence="2 5" key="2">
    <citation type="submission" date="2018-07" db="EMBL/GenBank/DDBJ databases">
        <title>Genome sequences of Haloplanus aerogenes JCM 16430T.</title>
        <authorList>
            <person name="Kim Y.B."/>
            <person name="Roh S.W."/>
        </authorList>
    </citation>
    <scope>NUCLEOTIDE SEQUENCE [LARGE SCALE GENOMIC DNA]</scope>
    <source>
        <strain evidence="2 5">JCM 16430</strain>
    </source>
</reference>
<dbReference type="PROSITE" id="PS51318">
    <property type="entry name" value="TAT"/>
    <property type="match status" value="1"/>
</dbReference>
<dbReference type="EMBL" id="CP034145">
    <property type="protein sequence ID" value="AZH25984.1"/>
    <property type="molecule type" value="Genomic_DNA"/>
</dbReference>
<dbReference type="GeneID" id="38471952"/>
<dbReference type="InterPro" id="IPR006311">
    <property type="entry name" value="TAT_signal"/>
</dbReference>
<reference evidence="3" key="3">
    <citation type="submission" date="2018-10" db="EMBL/GenBank/DDBJ databases">
        <authorList>
            <person name="Whitman W."/>
            <person name="Huntemann M."/>
            <person name="Clum A."/>
            <person name="Pillay M."/>
            <person name="Palaniappan K."/>
            <person name="Varghese N."/>
            <person name="Mikhailova N."/>
            <person name="Stamatis D."/>
            <person name="Reddy T."/>
            <person name="Daum C."/>
            <person name="Shapiro N."/>
            <person name="Ivanova N."/>
            <person name="Kyrpides N."/>
            <person name="Woyke T."/>
        </authorList>
    </citation>
    <scope>NUCLEOTIDE SEQUENCE</scope>
    <source>
        <strain evidence="3">CGMCC 1.10124</strain>
    </source>
</reference>
<evidence type="ECO:0000313" key="5">
    <source>
        <dbReference type="Proteomes" id="UP000282007"/>
    </source>
</evidence>
<dbReference type="KEGG" id="haer:DU502_11660"/>
<dbReference type="EMBL" id="REFS01000008">
    <property type="protein sequence ID" value="RMB11682.1"/>
    <property type="molecule type" value="Genomic_DNA"/>
</dbReference>
<evidence type="ECO:0000313" key="2">
    <source>
        <dbReference type="EMBL" id="AZH25984.1"/>
    </source>
</evidence>
<keyword evidence="1" id="KW-0812">Transmembrane</keyword>
<dbReference type="OrthoDB" id="300809at2157"/>
<keyword evidence="5" id="KW-1185">Reference proteome</keyword>
<evidence type="ECO:0000313" key="4">
    <source>
        <dbReference type="Proteomes" id="UP000277326"/>
    </source>
</evidence>
<name>A0A3M0CQC7_9EURY</name>
<accession>A0A3M0CQC7</accession>
<protein>
    <submittedName>
        <fullName evidence="3">Uncharacterized protein</fullName>
    </submittedName>
</protein>
<dbReference type="Proteomes" id="UP000282007">
    <property type="component" value="Chromosome"/>
</dbReference>
<organism evidence="3 4">
    <name type="scientific">Haloplanus aerogenes</name>
    <dbReference type="NCBI Taxonomy" id="660522"/>
    <lineage>
        <taxon>Archaea</taxon>
        <taxon>Methanobacteriati</taxon>
        <taxon>Methanobacteriota</taxon>
        <taxon>Stenosarchaea group</taxon>
        <taxon>Halobacteria</taxon>
        <taxon>Halobacteriales</taxon>
        <taxon>Haloferacaceae</taxon>
        <taxon>Haloplanus</taxon>
    </lineage>
</organism>
<dbReference type="Proteomes" id="UP000277326">
    <property type="component" value="Unassembled WGS sequence"/>
</dbReference>
<keyword evidence="1" id="KW-1133">Transmembrane helix</keyword>